<dbReference type="HOGENOM" id="CLU_030828_0_0_1"/>
<evidence type="ECO:0000256" key="1">
    <source>
        <dbReference type="SAM" id="MobiDB-lite"/>
    </source>
</evidence>
<dbReference type="InParanoid" id="A0A0C3HIE7"/>
<sequence>MASQLALFAETIAGMKKAVKRKAYDSDSDSSIEQLTNRGNKLRKKARYVRAGQLAPPNGPQVYKRRIEHAGFQRDIISRNPPLVDEDGYEVDSEDDDERADAAIAAVAEFDPYSNVKIEHLLAPLTAASDLPDHPTLSKPFTSKTLTELTRQAGDMVQKERASLWRIKHLLTRLSGDHTWIPCEIVETDRDIELFGDDQGHRFGKSIVKDEGDRLSTSTSISDEAVQQAGLLLEEAERPVEADLHTDKVTAEMLITGVETAKKFNTPVADMDVIVGERSDKMALDGNNPQKDPKEVTDIPLQTEVDGPVAVEDTTMTSGPQAPDETKGNQESEGMEIANADERGEEDNPAPRRMRTRAQAQAASDNTATSRSGSLTPNSSNEAFIHPYFLAPATSHPDRDLGLPKHEAEETRRLLQLYIQKQEEVCRGAQRVYDGLLKADRYRRMVMKWAKAEGHVGHNRDMSDGEDWYDKDEWGLEEDLKKGQDEEEEDAATTAKKTRTRRQ</sequence>
<dbReference type="Proteomes" id="UP000054321">
    <property type="component" value="Unassembled WGS sequence"/>
</dbReference>
<dbReference type="InterPro" id="IPR039602">
    <property type="entry name" value="Rxt2"/>
</dbReference>
<dbReference type="GO" id="GO:0005829">
    <property type="term" value="C:cytosol"/>
    <property type="evidence" value="ECO:0007669"/>
    <property type="project" value="TreeGrafter"/>
</dbReference>
<reference evidence="4" key="2">
    <citation type="submission" date="2015-01" db="EMBL/GenBank/DDBJ databases">
        <title>Evolutionary Origins and Diversification of the Mycorrhizal Mutualists.</title>
        <authorList>
            <consortium name="DOE Joint Genome Institute"/>
            <consortium name="Mycorrhizal Genomics Consortium"/>
            <person name="Kohler A."/>
            <person name="Kuo A."/>
            <person name="Nagy L.G."/>
            <person name="Floudas D."/>
            <person name="Copeland A."/>
            <person name="Barry K.W."/>
            <person name="Cichocki N."/>
            <person name="Veneault-Fourrey C."/>
            <person name="LaButti K."/>
            <person name="Lindquist E.A."/>
            <person name="Lipzen A."/>
            <person name="Lundell T."/>
            <person name="Morin E."/>
            <person name="Murat C."/>
            <person name="Riley R."/>
            <person name="Ohm R."/>
            <person name="Sun H."/>
            <person name="Tunlid A."/>
            <person name="Henrissat B."/>
            <person name="Grigoriev I.V."/>
            <person name="Hibbett D.S."/>
            <person name="Martin F."/>
        </authorList>
    </citation>
    <scope>NUCLEOTIDE SEQUENCE [LARGE SCALE GENOMIC DNA]</scope>
    <source>
        <strain evidence="4">Zn</strain>
    </source>
</reference>
<feature type="domain" description="Transcriptional regulatory protein RXT2 N-terminal" evidence="2">
    <location>
        <begin position="36"/>
        <end position="177"/>
    </location>
</feature>
<evidence type="ECO:0000313" key="3">
    <source>
        <dbReference type="EMBL" id="KIN02087.1"/>
    </source>
</evidence>
<protein>
    <recommendedName>
        <fullName evidence="2">Transcriptional regulatory protein RXT2 N-terminal domain-containing protein</fullName>
    </recommendedName>
</protein>
<feature type="compositionally biased region" description="Polar residues" evidence="1">
    <location>
        <begin position="364"/>
        <end position="380"/>
    </location>
</feature>
<proteinExistence type="predicted"/>
<feature type="region of interest" description="Disordered" evidence="1">
    <location>
        <begin position="479"/>
        <end position="503"/>
    </location>
</feature>
<accession>A0A0C3HIE7</accession>
<reference evidence="3 4" key="1">
    <citation type="submission" date="2014-04" db="EMBL/GenBank/DDBJ databases">
        <authorList>
            <consortium name="DOE Joint Genome Institute"/>
            <person name="Kuo A."/>
            <person name="Martino E."/>
            <person name="Perotto S."/>
            <person name="Kohler A."/>
            <person name="Nagy L.G."/>
            <person name="Floudas D."/>
            <person name="Copeland A."/>
            <person name="Barry K.W."/>
            <person name="Cichocki N."/>
            <person name="Veneault-Fourrey C."/>
            <person name="LaButti K."/>
            <person name="Lindquist E.A."/>
            <person name="Lipzen A."/>
            <person name="Lundell T."/>
            <person name="Morin E."/>
            <person name="Murat C."/>
            <person name="Sun H."/>
            <person name="Tunlid A."/>
            <person name="Henrissat B."/>
            <person name="Grigoriev I.V."/>
            <person name="Hibbett D.S."/>
            <person name="Martin F."/>
            <person name="Nordberg H.P."/>
            <person name="Cantor M.N."/>
            <person name="Hua S.X."/>
        </authorList>
    </citation>
    <scope>NUCLEOTIDE SEQUENCE [LARGE SCALE GENOMIC DNA]</scope>
    <source>
        <strain evidence="3 4">Zn</strain>
    </source>
</reference>
<dbReference type="InterPro" id="IPR013904">
    <property type="entry name" value="RXT2_N"/>
</dbReference>
<dbReference type="PANTHER" id="PTHR28232:SF1">
    <property type="entry name" value="TRANSCRIPTIONAL REGULATORY PROTEIN RXT2"/>
    <property type="match status" value="1"/>
</dbReference>
<dbReference type="PANTHER" id="PTHR28232">
    <property type="entry name" value="TRANSCRIPTIONAL REGULATORY PROTEIN RXT2"/>
    <property type="match status" value="1"/>
</dbReference>
<dbReference type="Pfam" id="PF08595">
    <property type="entry name" value="RXT2_N"/>
    <property type="match status" value="1"/>
</dbReference>
<evidence type="ECO:0000313" key="4">
    <source>
        <dbReference type="Proteomes" id="UP000054321"/>
    </source>
</evidence>
<dbReference type="EMBL" id="KN832875">
    <property type="protein sequence ID" value="KIN02087.1"/>
    <property type="molecule type" value="Genomic_DNA"/>
</dbReference>
<feature type="region of interest" description="Disordered" evidence="1">
    <location>
        <begin position="280"/>
        <end position="380"/>
    </location>
</feature>
<organism evidence="3 4">
    <name type="scientific">Oidiodendron maius (strain Zn)</name>
    <dbReference type="NCBI Taxonomy" id="913774"/>
    <lineage>
        <taxon>Eukaryota</taxon>
        <taxon>Fungi</taxon>
        <taxon>Dikarya</taxon>
        <taxon>Ascomycota</taxon>
        <taxon>Pezizomycotina</taxon>
        <taxon>Leotiomycetes</taxon>
        <taxon>Leotiomycetes incertae sedis</taxon>
        <taxon>Myxotrichaceae</taxon>
        <taxon>Oidiodendron</taxon>
    </lineage>
</organism>
<name>A0A0C3HIE7_OIDMZ</name>
<keyword evidence="4" id="KW-1185">Reference proteome</keyword>
<dbReference type="GO" id="GO:0033698">
    <property type="term" value="C:Rpd3L complex"/>
    <property type="evidence" value="ECO:0007669"/>
    <property type="project" value="TreeGrafter"/>
</dbReference>
<gene>
    <name evidence="3" type="ORF">OIDMADRAFT_103319</name>
</gene>
<dbReference type="OrthoDB" id="2405722at2759"/>
<evidence type="ECO:0000259" key="2">
    <source>
        <dbReference type="Pfam" id="PF08595"/>
    </source>
</evidence>
<dbReference type="STRING" id="913774.A0A0C3HIE7"/>
<dbReference type="AlphaFoldDB" id="A0A0C3HIE7"/>